<keyword evidence="6" id="KW-1185">Reference proteome</keyword>
<keyword evidence="3" id="KW-0804">Transcription</keyword>
<dbReference type="SUPFAM" id="SSF46785">
    <property type="entry name" value="Winged helix' DNA-binding domain"/>
    <property type="match status" value="1"/>
</dbReference>
<dbReference type="InterPro" id="IPR036388">
    <property type="entry name" value="WH-like_DNA-bd_sf"/>
</dbReference>
<evidence type="ECO:0000313" key="6">
    <source>
        <dbReference type="Proteomes" id="UP000325529"/>
    </source>
</evidence>
<dbReference type="InterPro" id="IPR051011">
    <property type="entry name" value="Metal_resp_trans_reg"/>
</dbReference>
<dbReference type="InterPro" id="IPR036390">
    <property type="entry name" value="WH_DNA-bd_sf"/>
</dbReference>
<dbReference type="Proteomes" id="UP000325529">
    <property type="component" value="Chromosome"/>
</dbReference>
<sequence>MGLRIHFTGDDVRRVTIAQHPAPMWEIERSLRALQLPDTGAATAPWRAWARMRLPRTAHHLLTLVPPSGPCPDFLSPIGHAADLESGLEQVLSTPRSLLNRDMEQLAQRRRLPVWAQDVGRGSLPALRSLGRALRDYHQTVVRPVHRQLAADFDVVVGELTQTLSRHGLDALFAGLHPSIHWNPPVLEVGHELFDEDVYLDGWGLHLVPSFFTPTNAFCVNHQPPMTVIFPIVPREPWHPGPGPGRARAADTLAALLGGRRAALLRHIAATDGITTTRLADSAALAPSTVSHHTAALRDAGLITTHRTGTSVRHCTTPLGLNLLRAQPGGILV</sequence>
<dbReference type="GO" id="GO:0003677">
    <property type="term" value="F:DNA binding"/>
    <property type="evidence" value="ECO:0007669"/>
    <property type="project" value="UniProtKB-KW"/>
</dbReference>
<dbReference type="GO" id="GO:0003700">
    <property type="term" value="F:DNA-binding transcription factor activity"/>
    <property type="evidence" value="ECO:0007669"/>
    <property type="project" value="InterPro"/>
</dbReference>
<dbReference type="CDD" id="cd00090">
    <property type="entry name" value="HTH_ARSR"/>
    <property type="match status" value="1"/>
</dbReference>
<protein>
    <submittedName>
        <fullName evidence="5">Transcriptional regulator</fullName>
    </submittedName>
</protein>
<proteinExistence type="predicted"/>
<keyword evidence="2" id="KW-0238">DNA-binding</keyword>
<dbReference type="Gene3D" id="1.10.10.10">
    <property type="entry name" value="Winged helix-like DNA-binding domain superfamily/Winged helix DNA-binding domain"/>
    <property type="match status" value="1"/>
</dbReference>
<dbReference type="OrthoDB" id="3808065at2"/>
<name>A0A5J6G8D7_STRKN</name>
<evidence type="ECO:0000256" key="1">
    <source>
        <dbReference type="ARBA" id="ARBA00023015"/>
    </source>
</evidence>
<dbReference type="PANTHER" id="PTHR43132">
    <property type="entry name" value="ARSENICAL RESISTANCE OPERON REPRESSOR ARSR-RELATED"/>
    <property type="match status" value="1"/>
</dbReference>
<dbReference type="Pfam" id="PF13412">
    <property type="entry name" value="HTH_24"/>
    <property type="match status" value="1"/>
</dbReference>
<gene>
    <name evidence="5" type="ORF">CP970_08255</name>
</gene>
<organism evidence="5 6">
    <name type="scientific">Streptomyces kanamyceticus</name>
    <dbReference type="NCBI Taxonomy" id="1967"/>
    <lineage>
        <taxon>Bacteria</taxon>
        <taxon>Bacillati</taxon>
        <taxon>Actinomycetota</taxon>
        <taxon>Actinomycetes</taxon>
        <taxon>Kitasatosporales</taxon>
        <taxon>Streptomycetaceae</taxon>
        <taxon>Streptomyces</taxon>
    </lineage>
</organism>
<dbReference type="InterPro" id="IPR011991">
    <property type="entry name" value="ArsR-like_HTH"/>
</dbReference>
<dbReference type="RefSeq" id="WP_055549280.1">
    <property type="nucleotide sequence ID" value="NZ_CP023699.1"/>
</dbReference>
<accession>A0A5J6G8D7</accession>
<evidence type="ECO:0000259" key="4">
    <source>
        <dbReference type="SMART" id="SM00418"/>
    </source>
</evidence>
<evidence type="ECO:0000256" key="2">
    <source>
        <dbReference type="ARBA" id="ARBA00023125"/>
    </source>
</evidence>
<dbReference type="AlphaFoldDB" id="A0A5J6G8D7"/>
<dbReference type="PANTHER" id="PTHR43132:SF8">
    <property type="entry name" value="HTH-TYPE TRANSCRIPTIONAL REGULATOR KMTR"/>
    <property type="match status" value="1"/>
</dbReference>
<dbReference type="KEGG" id="ska:CP970_08255"/>
<dbReference type="SMART" id="SM00418">
    <property type="entry name" value="HTH_ARSR"/>
    <property type="match status" value="1"/>
</dbReference>
<keyword evidence="1" id="KW-0805">Transcription regulation</keyword>
<dbReference type="EMBL" id="CP023699">
    <property type="protein sequence ID" value="QEU90882.1"/>
    <property type="molecule type" value="Genomic_DNA"/>
</dbReference>
<feature type="domain" description="HTH arsR-type" evidence="4">
    <location>
        <begin position="251"/>
        <end position="324"/>
    </location>
</feature>
<reference evidence="5 6" key="1">
    <citation type="submission" date="2017-09" db="EMBL/GenBank/DDBJ databases">
        <authorList>
            <person name="Lee N."/>
            <person name="Cho B.-K."/>
        </authorList>
    </citation>
    <scope>NUCLEOTIDE SEQUENCE [LARGE SCALE GENOMIC DNA]</scope>
    <source>
        <strain evidence="5 6">ATCC 12853</strain>
    </source>
</reference>
<dbReference type="InterPro" id="IPR001845">
    <property type="entry name" value="HTH_ArsR_DNA-bd_dom"/>
</dbReference>
<evidence type="ECO:0000256" key="3">
    <source>
        <dbReference type="ARBA" id="ARBA00023163"/>
    </source>
</evidence>
<evidence type="ECO:0000313" key="5">
    <source>
        <dbReference type="EMBL" id="QEU90882.1"/>
    </source>
</evidence>